<dbReference type="PANTHER" id="PTHR38479">
    <property type="entry name" value="LMO0824 PROTEIN"/>
    <property type="match status" value="1"/>
</dbReference>
<dbReference type="PANTHER" id="PTHR38479:SF2">
    <property type="entry name" value="WINGED HELIX DNA-BINDING DOMAIN-CONTAINING PROTEIN"/>
    <property type="match status" value="1"/>
</dbReference>
<dbReference type="RefSeq" id="WP_208055719.1">
    <property type="nucleotide sequence ID" value="NZ_JAGEMK010000004.1"/>
</dbReference>
<gene>
    <name evidence="1" type="ORF">J4G33_09470</name>
</gene>
<dbReference type="Proteomes" id="UP000664209">
    <property type="component" value="Unassembled WGS sequence"/>
</dbReference>
<keyword evidence="2" id="KW-1185">Reference proteome</keyword>
<dbReference type="InterPro" id="IPR009351">
    <property type="entry name" value="AlkZ-like"/>
</dbReference>
<dbReference type="Pfam" id="PF06224">
    <property type="entry name" value="AlkZ-like"/>
    <property type="match status" value="1"/>
</dbReference>
<accession>A0A939LS32</accession>
<evidence type="ECO:0000313" key="1">
    <source>
        <dbReference type="EMBL" id="MBO1752030.1"/>
    </source>
</evidence>
<dbReference type="AlphaFoldDB" id="A0A939LS32"/>
<proteinExistence type="predicted"/>
<reference evidence="1" key="1">
    <citation type="submission" date="2021-03" db="EMBL/GenBank/DDBJ databases">
        <title>Actinotalea soli sp. nov., isolated from soil.</title>
        <authorList>
            <person name="Ping W."/>
            <person name="Zhang J."/>
        </authorList>
    </citation>
    <scope>NUCLEOTIDE SEQUENCE</scope>
    <source>
        <strain evidence="1">BY-33</strain>
    </source>
</reference>
<evidence type="ECO:0000313" key="2">
    <source>
        <dbReference type="Proteomes" id="UP000664209"/>
    </source>
</evidence>
<organism evidence="1 2">
    <name type="scientific">Actinotalea soli</name>
    <dbReference type="NCBI Taxonomy" id="2819234"/>
    <lineage>
        <taxon>Bacteria</taxon>
        <taxon>Bacillati</taxon>
        <taxon>Actinomycetota</taxon>
        <taxon>Actinomycetes</taxon>
        <taxon>Micrococcales</taxon>
        <taxon>Cellulomonadaceae</taxon>
        <taxon>Actinotalea</taxon>
    </lineage>
</organism>
<dbReference type="GO" id="GO:0003677">
    <property type="term" value="F:DNA binding"/>
    <property type="evidence" value="ECO:0007669"/>
    <property type="project" value="UniProtKB-KW"/>
</dbReference>
<sequence length="338" mass="36598">MTTTLPLSREQVMAHRRRVGVLDERLPSGPEARHQAAAAGLTDSGPRAALLSLHARVEGTRSSDWEAPGLVQLWGPRFSAYVIAEEDRATFSLGRLPTRGARRELAEDLAERLDAVLRGREMPYGEAGRAVGVHHNQLRYAALTGRVLIRWDGARQPTVRCVPPPPVDTSTARLDLARRYLHVMGPGTAEGFGRWAGLHGRSTLPAFEALGPELLPVRTVVGEGWILAGDEASLRSSPGPAAAARLLPSGDSYTLFWGPDRELLVPDAGDRAALWTPRVWPGAVLVGGEVVGTWRRAEEKVTVTAFRALTAREREAVEEEAVGLPLPGLTAPISVRWS</sequence>
<comment type="caution">
    <text evidence="1">The sequence shown here is derived from an EMBL/GenBank/DDBJ whole genome shotgun (WGS) entry which is preliminary data.</text>
</comment>
<protein>
    <submittedName>
        <fullName evidence="1">Winged helix DNA-binding domain-containing protein</fullName>
    </submittedName>
</protein>
<keyword evidence="1" id="KW-0238">DNA-binding</keyword>
<name>A0A939LS32_9CELL</name>
<dbReference type="EMBL" id="JAGEMK010000004">
    <property type="protein sequence ID" value="MBO1752030.1"/>
    <property type="molecule type" value="Genomic_DNA"/>
</dbReference>